<dbReference type="EMBL" id="DUZY01000001">
    <property type="protein sequence ID" value="DAD20724.1"/>
    <property type="molecule type" value="Genomic_DNA"/>
</dbReference>
<name>A0A822XGW2_NELNU</name>
<comment type="caution">
    <text evidence="1">The sequence shown here is derived from an EMBL/GenBank/DDBJ whole genome shotgun (WGS) entry which is preliminary data.</text>
</comment>
<gene>
    <name evidence="1" type="ORF">HUJ06_022187</name>
</gene>
<accession>A0A822XGW2</accession>
<dbReference type="SUPFAM" id="SSF53098">
    <property type="entry name" value="Ribonuclease H-like"/>
    <property type="match status" value="1"/>
</dbReference>
<organism evidence="1 2">
    <name type="scientific">Nelumbo nucifera</name>
    <name type="common">Sacred lotus</name>
    <dbReference type="NCBI Taxonomy" id="4432"/>
    <lineage>
        <taxon>Eukaryota</taxon>
        <taxon>Viridiplantae</taxon>
        <taxon>Streptophyta</taxon>
        <taxon>Embryophyta</taxon>
        <taxon>Tracheophyta</taxon>
        <taxon>Spermatophyta</taxon>
        <taxon>Magnoliopsida</taxon>
        <taxon>Proteales</taxon>
        <taxon>Nelumbonaceae</taxon>
        <taxon>Nelumbo</taxon>
    </lineage>
</organism>
<evidence type="ECO:0000313" key="2">
    <source>
        <dbReference type="Proteomes" id="UP000607653"/>
    </source>
</evidence>
<sequence>MCSSSGCEHNLSVFKRIHMKRRNRLEYQRLNDLVYVHCNLHVMDGKKIENLDPIGHEHIDAVKDWIVHDDEDLPLLDGYEKGDMFKVDEKTFLKMESPSRKKS</sequence>
<evidence type="ECO:0000313" key="1">
    <source>
        <dbReference type="EMBL" id="DAD20724.1"/>
    </source>
</evidence>
<proteinExistence type="predicted"/>
<protein>
    <submittedName>
        <fullName evidence="1">Uncharacterized protein</fullName>
    </submittedName>
</protein>
<dbReference type="Proteomes" id="UP000607653">
    <property type="component" value="Unassembled WGS sequence"/>
</dbReference>
<dbReference type="AlphaFoldDB" id="A0A822XGW2"/>
<reference evidence="1 2" key="1">
    <citation type="journal article" date="2020" name="Mol. Biol. Evol.">
        <title>Distinct Expression and Methylation Patterns for Genes with Different Fates following a Single Whole-Genome Duplication in Flowering Plants.</title>
        <authorList>
            <person name="Shi T."/>
            <person name="Rahmani R.S."/>
            <person name="Gugger P.F."/>
            <person name="Wang M."/>
            <person name="Li H."/>
            <person name="Zhang Y."/>
            <person name="Li Z."/>
            <person name="Wang Q."/>
            <person name="Van de Peer Y."/>
            <person name="Marchal K."/>
            <person name="Chen J."/>
        </authorList>
    </citation>
    <scope>NUCLEOTIDE SEQUENCE [LARGE SCALE GENOMIC DNA]</scope>
    <source>
        <tissue evidence="1">Leaf</tissue>
    </source>
</reference>
<dbReference type="InterPro" id="IPR012337">
    <property type="entry name" value="RNaseH-like_sf"/>
</dbReference>
<keyword evidence="2" id="KW-1185">Reference proteome</keyword>